<dbReference type="RefSeq" id="XP_007675020.1">
    <property type="nucleotide sequence ID" value="XM_007676830.1"/>
</dbReference>
<evidence type="ECO:0000313" key="2">
    <source>
        <dbReference type="Proteomes" id="UP000011761"/>
    </source>
</evidence>
<dbReference type="EMBL" id="KB445553">
    <property type="protein sequence ID" value="EMC98371.1"/>
    <property type="molecule type" value="Genomic_DNA"/>
</dbReference>
<dbReference type="Proteomes" id="UP000011761">
    <property type="component" value="Unassembled WGS sequence"/>
</dbReference>
<organism evidence="1 2">
    <name type="scientific">Baudoinia panamericana (strain UAMH 10762)</name>
    <name type="common">Angels' share fungus</name>
    <name type="synonym">Baudoinia compniacensis (strain UAMH 10762)</name>
    <dbReference type="NCBI Taxonomy" id="717646"/>
    <lineage>
        <taxon>Eukaryota</taxon>
        <taxon>Fungi</taxon>
        <taxon>Dikarya</taxon>
        <taxon>Ascomycota</taxon>
        <taxon>Pezizomycotina</taxon>
        <taxon>Dothideomycetes</taxon>
        <taxon>Dothideomycetidae</taxon>
        <taxon>Mycosphaerellales</taxon>
        <taxon>Teratosphaeriaceae</taxon>
        <taxon>Baudoinia</taxon>
    </lineage>
</organism>
<accession>M2MNV1</accession>
<name>M2MNV1_BAUPA</name>
<dbReference type="HOGENOM" id="CLU_1695153_0_0_1"/>
<dbReference type="KEGG" id="bcom:BAUCODRAFT_423005"/>
<proteinExistence type="predicted"/>
<keyword evidence="2" id="KW-1185">Reference proteome</keyword>
<protein>
    <submittedName>
        <fullName evidence="1">Uncharacterized protein</fullName>
    </submittedName>
</protein>
<reference evidence="1 2" key="1">
    <citation type="journal article" date="2012" name="PLoS Pathog.">
        <title>Diverse lifestyles and strategies of plant pathogenesis encoded in the genomes of eighteen Dothideomycetes fungi.</title>
        <authorList>
            <person name="Ohm R.A."/>
            <person name="Feau N."/>
            <person name="Henrissat B."/>
            <person name="Schoch C.L."/>
            <person name="Horwitz B.A."/>
            <person name="Barry K.W."/>
            <person name="Condon B.J."/>
            <person name="Copeland A.C."/>
            <person name="Dhillon B."/>
            <person name="Glaser F."/>
            <person name="Hesse C.N."/>
            <person name="Kosti I."/>
            <person name="LaButti K."/>
            <person name="Lindquist E.A."/>
            <person name="Lucas S."/>
            <person name="Salamov A.A."/>
            <person name="Bradshaw R.E."/>
            <person name="Ciuffetti L."/>
            <person name="Hamelin R.C."/>
            <person name="Kema G.H.J."/>
            <person name="Lawrence C."/>
            <person name="Scott J.A."/>
            <person name="Spatafora J.W."/>
            <person name="Turgeon B.G."/>
            <person name="de Wit P.J.G.M."/>
            <person name="Zhong S."/>
            <person name="Goodwin S.B."/>
            <person name="Grigoriev I.V."/>
        </authorList>
    </citation>
    <scope>NUCLEOTIDE SEQUENCE [LARGE SCALE GENOMIC DNA]</scope>
    <source>
        <strain evidence="1 2">UAMH 10762</strain>
    </source>
</reference>
<gene>
    <name evidence="1" type="ORF">BAUCODRAFT_423005</name>
</gene>
<sequence>MSLLFGRCGLGWTFRCASVRMNLSVSFIPTIAPRRVTVKPSMRELQEGRHNGLLGMHSIKGVRPAYGSGGQCCSRRRMRGTYTLVASNLYFGLELVSDANPRITVRSLSQRRHPAAVGFRCRKNMLRNGSVSRHISWTLSRGCKPCRLRSLRRIK</sequence>
<dbReference type="GeneID" id="19114180"/>
<dbReference type="AlphaFoldDB" id="M2MNV1"/>
<evidence type="ECO:0000313" key="1">
    <source>
        <dbReference type="EMBL" id="EMC98371.1"/>
    </source>
</evidence>